<evidence type="ECO:0000256" key="2">
    <source>
        <dbReference type="ARBA" id="ARBA00022723"/>
    </source>
</evidence>
<name>A0A0D2BAX3_9EURO</name>
<dbReference type="AlphaFoldDB" id="A0A0D2BAX3"/>
<dbReference type="InterPro" id="IPR050815">
    <property type="entry name" value="TF_fung"/>
</dbReference>
<dbReference type="STRING" id="348802.A0A0D2BAX3"/>
<evidence type="ECO:0000313" key="8">
    <source>
        <dbReference type="EMBL" id="KIW49356.1"/>
    </source>
</evidence>
<feature type="region of interest" description="Disordered" evidence="6">
    <location>
        <begin position="1"/>
        <end position="28"/>
    </location>
</feature>
<proteinExistence type="predicted"/>
<feature type="compositionally biased region" description="Basic and acidic residues" evidence="6">
    <location>
        <begin position="1"/>
        <end position="22"/>
    </location>
</feature>
<keyword evidence="5" id="KW-0539">Nucleus</keyword>
<dbReference type="GO" id="GO:0000981">
    <property type="term" value="F:DNA-binding transcription factor activity, RNA polymerase II-specific"/>
    <property type="evidence" value="ECO:0007669"/>
    <property type="project" value="InterPro"/>
</dbReference>
<dbReference type="GO" id="GO:0008270">
    <property type="term" value="F:zinc ion binding"/>
    <property type="evidence" value="ECO:0007669"/>
    <property type="project" value="InterPro"/>
</dbReference>
<evidence type="ECO:0000256" key="6">
    <source>
        <dbReference type="SAM" id="MobiDB-lite"/>
    </source>
</evidence>
<keyword evidence="2" id="KW-0479">Metal-binding</keyword>
<comment type="subcellular location">
    <subcellularLocation>
        <location evidence="1">Nucleus</location>
    </subcellularLocation>
</comment>
<evidence type="ECO:0000256" key="3">
    <source>
        <dbReference type="ARBA" id="ARBA00023015"/>
    </source>
</evidence>
<reference evidence="8 9" key="1">
    <citation type="submission" date="2015-01" db="EMBL/GenBank/DDBJ databases">
        <title>The Genome Sequence of Exophiala xenobiotica CBS118157.</title>
        <authorList>
            <consortium name="The Broad Institute Genomics Platform"/>
            <person name="Cuomo C."/>
            <person name="de Hoog S."/>
            <person name="Gorbushina A."/>
            <person name="Stielow B."/>
            <person name="Teixiera M."/>
            <person name="Abouelleil A."/>
            <person name="Chapman S.B."/>
            <person name="Priest M."/>
            <person name="Young S.K."/>
            <person name="Wortman J."/>
            <person name="Nusbaum C."/>
            <person name="Birren B."/>
        </authorList>
    </citation>
    <scope>NUCLEOTIDE SEQUENCE [LARGE SCALE GENOMIC DNA]</scope>
    <source>
        <strain evidence="8 9">CBS 118157</strain>
    </source>
</reference>
<dbReference type="GO" id="GO:0005634">
    <property type="term" value="C:nucleus"/>
    <property type="evidence" value="ECO:0007669"/>
    <property type="project" value="UniProtKB-SubCell"/>
</dbReference>
<keyword evidence="4" id="KW-0804">Transcription</keyword>
<evidence type="ECO:0000256" key="5">
    <source>
        <dbReference type="ARBA" id="ARBA00023242"/>
    </source>
</evidence>
<evidence type="ECO:0000256" key="1">
    <source>
        <dbReference type="ARBA" id="ARBA00004123"/>
    </source>
</evidence>
<feature type="domain" description="Xylanolytic transcriptional activator regulatory" evidence="7">
    <location>
        <begin position="70"/>
        <end position="254"/>
    </location>
</feature>
<dbReference type="PANTHER" id="PTHR47338:SF5">
    <property type="entry name" value="ZN(II)2CYS6 TRANSCRIPTION FACTOR (EUROFUNG)"/>
    <property type="match status" value="1"/>
</dbReference>
<keyword evidence="3" id="KW-0805">Transcription regulation</keyword>
<gene>
    <name evidence="8" type="ORF">PV05_11037</name>
</gene>
<dbReference type="GO" id="GO:0006351">
    <property type="term" value="P:DNA-templated transcription"/>
    <property type="evidence" value="ECO:0007669"/>
    <property type="project" value="InterPro"/>
</dbReference>
<evidence type="ECO:0000313" key="9">
    <source>
        <dbReference type="Proteomes" id="UP000054342"/>
    </source>
</evidence>
<dbReference type="Pfam" id="PF04082">
    <property type="entry name" value="Fungal_trans"/>
    <property type="match status" value="1"/>
</dbReference>
<sequence length="603" mass="68295">MAMPSDRRASPDLQSHHPRTEALRWSGPRPTSYGLIPALPGVPSLPTHENEIGSLTFSEMVEGCKIFMSSYYQLGFIPKALFLERLKQQPKSEEMFLLYSMLSVSARFTPSLVRRFKGGLKATGIFADIAAVYGLHALHDPSVEHTQAFFLLGLAEWGSGNRNRGSVHMGIAVRMAAILHLHREDSYTLAPGHSAADVINAEVARRTFWTLQGQEVLHSANDVPASFCLHDITALLPCDESEFAFGEVRNKRLALRGTQPAIEDPTLCNLPSRSIYAGLIQVQNLWGRVARHPHNGEGKPIDKPWRPTSYYSQMCEELNSWGGQLNPRHTWSIWNFRGFKTEGLHLGYLSMVMTYSLCKVVLRRRYLKWIMEYVLPSPDSQNLEHRKYWETMSHELFHEVVTLYEQIDAFMSQRSPDEGFPTEIVFFVYICGSLSCYLSKWPRLCPELGGHADTMLNRSLEVLKQLHYDWPMAERWRVALQNMTSSPSNRFPLSPEARTTWEQTQLVNPASPLDGPCSREPSDQDAPDLAAPIAPPTSMSIINQQQATESGHVQDPPQLGYGHLPTTNTSFYQCDDFDPDLWMVFADEDSHFNVMEAYPAYDI</sequence>
<organism evidence="8 9">
    <name type="scientific">Exophiala xenobiotica</name>
    <dbReference type="NCBI Taxonomy" id="348802"/>
    <lineage>
        <taxon>Eukaryota</taxon>
        <taxon>Fungi</taxon>
        <taxon>Dikarya</taxon>
        <taxon>Ascomycota</taxon>
        <taxon>Pezizomycotina</taxon>
        <taxon>Eurotiomycetes</taxon>
        <taxon>Chaetothyriomycetidae</taxon>
        <taxon>Chaetothyriales</taxon>
        <taxon>Herpotrichiellaceae</taxon>
        <taxon>Exophiala</taxon>
    </lineage>
</organism>
<evidence type="ECO:0000259" key="7">
    <source>
        <dbReference type="Pfam" id="PF04082"/>
    </source>
</evidence>
<accession>A0A0D2BAX3</accession>
<dbReference type="PANTHER" id="PTHR47338">
    <property type="entry name" value="ZN(II)2CYS6 TRANSCRIPTION FACTOR (EUROFUNG)-RELATED"/>
    <property type="match status" value="1"/>
</dbReference>
<dbReference type="GO" id="GO:0003677">
    <property type="term" value="F:DNA binding"/>
    <property type="evidence" value="ECO:0007669"/>
    <property type="project" value="InterPro"/>
</dbReference>
<dbReference type="EMBL" id="KN847323">
    <property type="protein sequence ID" value="KIW49356.1"/>
    <property type="molecule type" value="Genomic_DNA"/>
</dbReference>
<dbReference type="HOGENOM" id="CLU_037054_0_0_1"/>
<dbReference type="Proteomes" id="UP000054342">
    <property type="component" value="Unassembled WGS sequence"/>
</dbReference>
<dbReference type="InterPro" id="IPR007219">
    <property type="entry name" value="XnlR_reg_dom"/>
</dbReference>
<keyword evidence="9" id="KW-1185">Reference proteome</keyword>
<dbReference type="OrthoDB" id="4121103at2759"/>
<protein>
    <recommendedName>
        <fullName evidence="7">Xylanolytic transcriptional activator regulatory domain-containing protein</fullName>
    </recommendedName>
</protein>
<dbReference type="RefSeq" id="XP_013309940.1">
    <property type="nucleotide sequence ID" value="XM_013454486.1"/>
</dbReference>
<dbReference type="CDD" id="cd12148">
    <property type="entry name" value="fungal_TF_MHR"/>
    <property type="match status" value="1"/>
</dbReference>
<evidence type="ECO:0000256" key="4">
    <source>
        <dbReference type="ARBA" id="ARBA00023163"/>
    </source>
</evidence>
<dbReference type="GeneID" id="25332945"/>